<comment type="caution">
    <text evidence="12">The sequence shown here is derived from an EMBL/GenBank/DDBJ whole genome shotgun (WGS) entry which is preliminary data.</text>
</comment>
<keyword evidence="2 9" id="KW-0808">Transferase</keyword>
<comment type="caution">
    <text evidence="9">Lacks conserved residue(s) required for the propagation of feature annotation.</text>
</comment>
<sequence length="329" mass="34589">MGPGVLSKLLEGLPAIHDPALMVGFGSSDDAAVYRVSDETALISTVDFFPPVVDDPFQFGQIAAANALSDVWAMGGAPKLAMNLLTFPRCLDLQVVQAILAGGQSKVTEAGAVIAGGHSIEDQEPKYGLCVMGFARPEEILTNSGAKVGDILVLTKPLGTGILSTAAKAGLLSKEEHQNMVDIMTTLNRWAYEVMMPLKPTACTDITGFGLLGHVRELADGSGVTAELWADRVPVVLKALELAREGIIPGGAYNNMGYLKGAVTVDEAIPLERSDVLYDPQTAGGLLISVPEERAKALLERMSDSGVPAAAIGVVRPREAYAVRVLPRG</sequence>
<dbReference type="EMBL" id="DXGA01000084">
    <property type="protein sequence ID" value="HIW93666.1"/>
    <property type="molecule type" value="Genomic_DNA"/>
</dbReference>
<dbReference type="NCBIfam" id="NF002098">
    <property type="entry name" value="PRK00943.1"/>
    <property type="match status" value="1"/>
</dbReference>
<evidence type="ECO:0000256" key="2">
    <source>
        <dbReference type="ARBA" id="ARBA00022679"/>
    </source>
</evidence>
<evidence type="ECO:0000256" key="5">
    <source>
        <dbReference type="ARBA" id="ARBA00022777"/>
    </source>
</evidence>
<dbReference type="Gene3D" id="3.30.1330.10">
    <property type="entry name" value="PurM-like, N-terminal domain"/>
    <property type="match status" value="1"/>
</dbReference>
<evidence type="ECO:0000256" key="4">
    <source>
        <dbReference type="ARBA" id="ARBA00022741"/>
    </source>
</evidence>
<dbReference type="SUPFAM" id="SSF56042">
    <property type="entry name" value="PurM C-terminal domain-like"/>
    <property type="match status" value="1"/>
</dbReference>
<keyword evidence="4 9" id="KW-0547">Nucleotide-binding</keyword>
<evidence type="ECO:0000256" key="3">
    <source>
        <dbReference type="ARBA" id="ARBA00022723"/>
    </source>
</evidence>
<evidence type="ECO:0000256" key="8">
    <source>
        <dbReference type="ARBA" id="ARBA00023266"/>
    </source>
</evidence>
<dbReference type="InterPro" id="IPR010918">
    <property type="entry name" value="PurM-like_C_dom"/>
</dbReference>
<dbReference type="Pfam" id="PF02769">
    <property type="entry name" value="AIRS_C"/>
    <property type="match status" value="1"/>
</dbReference>
<evidence type="ECO:0000259" key="10">
    <source>
        <dbReference type="Pfam" id="PF00586"/>
    </source>
</evidence>
<comment type="similarity">
    <text evidence="1 9">Belongs to the selenophosphate synthase 1 family. Class I subfamily.</text>
</comment>
<feature type="binding site" evidence="9">
    <location>
        <begin position="117"/>
        <end position="119"/>
    </location>
    <ligand>
        <name>ATP</name>
        <dbReference type="ChEBI" id="CHEBI:30616"/>
        <note>ligand shared between dimeric partners</note>
    </ligand>
</feature>
<dbReference type="SUPFAM" id="SSF55326">
    <property type="entry name" value="PurM N-terminal domain-like"/>
    <property type="match status" value="1"/>
</dbReference>
<keyword evidence="3 9" id="KW-0479">Metal-binding</keyword>
<evidence type="ECO:0000256" key="9">
    <source>
        <dbReference type="HAMAP-Rule" id="MF_00625"/>
    </source>
</evidence>
<reference evidence="12" key="2">
    <citation type="submission" date="2021-04" db="EMBL/GenBank/DDBJ databases">
        <authorList>
            <person name="Gilroy R."/>
        </authorList>
    </citation>
    <scope>NUCLEOTIDE SEQUENCE</scope>
    <source>
        <strain evidence="12">ChiGjej6B6-1540</strain>
    </source>
</reference>
<accession>A0A9D1RSJ0</accession>
<dbReference type="EC" id="2.7.9.3" evidence="9"/>
<dbReference type="GO" id="GO:0005737">
    <property type="term" value="C:cytoplasm"/>
    <property type="evidence" value="ECO:0007669"/>
    <property type="project" value="TreeGrafter"/>
</dbReference>
<dbReference type="PANTHER" id="PTHR10256:SF0">
    <property type="entry name" value="INACTIVE SELENIDE, WATER DIKINASE-LIKE PROTEIN-RELATED"/>
    <property type="match status" value="1"/>
</dbReference>
<feature type="binding site" description="in other chain" evidence="9">
    <location>
        <position position="70"/>
    </location>
    <ligand>
        <name>ATP</name>
        <dbReference type="ChEBI" id="CHEBI:30616"/>
        <note>ligand shared between dimeric partners</note>
    </ligand>
</feature>
<feature type="binding site" evidence="9">
    <location>
        <position position="30"/>
    </location>
    <ligand>
        <name>Mg(2+)</name>
        <dbReference type="ChEBI" id="CHEBI:18420"/>
    </ligand>
</feature>
<evidence type="ECO:0000256" key="6">
    <source>
        <dbReference type="ARBA" id="ARBA00022840"/>
    </source>
</evidence>
<dbReference type="PIRSF" id="PIRSF036407">
    <property type="entry name" value="Selenphspht_syn"/>
    <property type="match status" value="1"/>
</dbReference>
<gene>
    <name evidence="9 12" type="primary">selD</name>
    <name evidence="12" type="ORF">H9868_03910</name>
</gene>
<dbReference type="PANTHER" id="PTHR10256">
    <property type="entry name" value="SELENIDE, WATER DIKINASE"/>
    <property type="match status" value="1"/>
</dbReference>
<dbReference type="InterPro" id="IPR004536">
    <property type="entry name" value="SPS/SelD"/>
</dbReference>
<comment type="subunit">
    <text evidence="9">Homodimer.</text>
</comment>
<evidence type="ECO:0000259" key="11">
    <source>
        <dbReference type="Pfam" id="PF02769"/>
    </source>
</evidence>
<dbReference type="InterPro" id="IPR036921">
    <property type="entry name" value="PurM-like_N_sf"/>
</dbReference>
<feature type="binding site" evidence="9">
    <location>
        <position position="70"/>
    </location>
    <ligand>
        <name>Mg(2+)</name>
        <dbReference type="ChEBI" id="CHEBI:18420"/>
    </ligand>
</feature>
<dbReference type="GO" id="GO:0016260">
    <property type="term" value="P:selenocysteine biosynthetic process"/>
    <property type="evidence" value="ECO:0007669"/>
    <property type="project" value="InterPro"/>
</dbReference>
<feature type="binding site" description="in other chain" evidence="9">
    <location>
        <position position="47"/>
    </location>
    <ligand>
        <name>ATP</name>
        <dbReference type="ChEBI" id="CHEBI:30616"/>
        <note>ligand shared between dimeric partners</note>
    </ligand>
</feature>
<dbReference type="GO" id="GO:0000287">
    <property type="term" value="F:magnesium ion binding"/>
    <property type="evidence" value="ECO:0007669"/>
    <property type="project" value="UniProtKB-UniRule"/>
</dbReference>
<feature type="domain" description="PurM-like C-terminal" evidence="11">
    <location>
        <begin position="147"/>
        <end position="324"/>
    </location>
</feature>
<organism evidence="12 13">
    <name type="scientific">Candidatus Flavonifractor merdipullorum</name>
    <dbReference type="NCBI Taxonomy" id="2838590"/>
    <lineage>
        <taxon>Bacteria</taxon>
        <taxon>Bacillati</taxon>
        <taxon>Bacillota</taxon>
        <taxon>Clostridia</taxon>
        <taxon>Eubacteriales</taxon>
        <taxon>Oscillospiraceae</taxon>
        <taxon>Flavonifractor</taxon>
    </lineage>
</organism>
<dbReference type="GO" id="GO:0004756">
    <property type="term" value="F:selenide, water dikinase activity"/>
    <property type="evidence" value="ECO:0007669"/>
    <property type="project" value="UniProtKB-UniRule"/>
</dbReference>
<dbReference type="HAMAP" id="MF_00625">
    <property type="entry name" value="SelD"/>
    <property type="match status" value="1"/>
</dbReference>
<evidence type="ECO:0000313" key="13">
    <source>
        <dbReference type="Proteomes" id="UP000824192"/>
    </source>
</evidence>
<proteinExistence type="inferred from homology"/>
<dbReference type="FunFam" id="3.90.650.10:FF:000004">
    <property type="entry name" value="Selenide, water dikinase"/>
    <property type="match status" value="1"/>
</dbReference>
<dbReference type="Gene3D" id="3.90.650.10">
    <property type="entry name" value="PurM-like C-terminal domain"/>
    <property type="match status" value="1"/>
</dbReference>
<keyword evidence="8 9" id="KW-0711">Selenium</keyword>
<protein>
    <recommendedName>
        <fullName evidence="9">Selenide, water dikinase</fullName>
        <ecNumber evidence="9">2.7.9.3</ecNumber>
    </recommendedName>
    <alternativeName>
        <fullName evidence="9">Selenium donor protein</fullName>
    </alternativeName>
    <alternativeName>
        <fullName evidence="9">Selenophosphate synthase</fullName>
    </alternativeName>
</protein>
<evidence type="ECO:0000313" key="12">
    <source>
        <dbReference type="EMBL" id="HIW93666.1"/>
    </source>
</evidence>
<feature type="binding site" description="in other chain" evidence="9">
    <location>
        <begin position="27"/>
        <end position="29"/>
    </location>
    <ligand>
        <name>ATP</name>
        <dbReference type="ChEBI" id="CHEBI:30616"/>
        <note>ligand shared between dimeric partners</note>
    </ligand>
</feature>
<evidence type="ECO:0000256" key="1">
    <source>
        <dbReference type="ARBA" id="ARBA00008026"/>
    </source>
</evidence>
<dbReference type="CDD" id="cd02195">
    <property type="entry name" value="SelD"/>
    <property type="match status" value="1"/>
</dbReference>
<feature type="binding site" evidence="9">
    <location>
        <position position="205"/>
    </location>
    <ligand>
        <name>Mg(2+)</name>
        <dbReference type="ChEBI" id="CHEBI:18420"/>
    </ligand>
</feature>
<dbReference type="NCBIfam" id="TIGR00476">
    <property type="entry name" value="selD"/>
    <property type="match status" value="1"/>
</dbReference>
<dbReference type="Proteomes" id="UP000824192">
    <property type="component" value="Unassembled WGS sequence"/>
</dbReference>
<comment type="function">
    <text evidence="9">Synthesizes selenophosphate from selenide and ATP.</text>
</comment>
<dbReference type="AlphaFoldDB" id="A0A9D1RSJ0"/>
<name>A0A9D1RSJ0_9FIRM</name>
<dbReference type="InterPro" id="IPR023061">
    <property type="entry name" value="SelD_I"/>
</dbReference>
<evidence type="ECO:0000256" key="7">
    <source>
        <dbReference type="ARBA" id="ARBA00022842"/>
    </source>
</evidence>
<feature type="domain" description="PurM-like N-terminal" evidence="10">
    <location>
        <begin position="29"/>
        <end position="134"/>
    </location>
</feature>
<dbReference type="InterPro" id="IPR016188">
    <property type="entry name" value="PurM-like_N"/>
</dbReference>
<keyword evidence="6 9" id="KW-0067">ATP-binding</keyword>
<dbReference type="Pfam" id="PF00586">
    <property type="entry name" value="AIRS"/>
    <property type="match status" value="1"/>
</dbReference>
<dbReference type="GO" id="GO:0005524">
    <property type="term" value="F:ATP binding"/>
    <property type="evidence" value="ECO:0007669"/>
    <property type="project" value="UniProtKB-UniRule"/>
</dbReference>
<keyword evidence="7 9" id="KW-0460">Magnesium</keyword>
<comment type="cofactor">
    <cofactor evidence="9">
        <name>Mg(2+)</name>
        <dbReference type="ChEBI" id="CHEBI:18420"/>
    </cofactor>
    <text evidence="9">Binds 1 Mg(2+) ion per monomer.</text>
</comment>
<reference evidence="12" key="1">
    <citation type="journal article" date="2021" name="PeerJ">
        <title>Extensive microbial diversity within the chicken gut microbiome revealed by metagenomics and culture.</title>
        <authorList>
            <person name="Gilroy R."/>
            <person name="Ravi A."/>
            <person name="Getino M."/>
            <person name="Pursley I."/>
            <person name="Horton D.L."/>
            <person name="Alikhan N.F."/>
            <person name="Baker D."/>
            <person name="Gharbi K."/>
            <person name="Hall N."/>
            <person name="Watson M."/>
            <person name="Adriaenssens E.M."/>
            <person name="Foster-Nyarko E."/>
            <person name="Jarju S."/>
            <person name="Secka A."/>
            <person name="Antonio M."/>
            <person name="Oren A."/>
            <person name="Chaudhuri R.R."/>
            <person name="La Ragione R."/>
            <person name="Hildebrand F."/>
            <person name="Pallen M.J."/>
        </authorList>
    </citation>
    <scope>NUCLEOTIDE SEQUENCE</scope>
    <source>
        <strain evidence="12">ChiGjej6B6-1540</strain>
    </source>
</reference>
<dbReference type="InterPro" id="IPR036676">
    <property type="entry name" value="PurM-like_C_sf"/>
</dbReference>
<keyword evidence="5 9" id="KW-0418">Kinase</keyword>
<comment type="catalytic activity">
    <reaction evidence="9">
        <text>hydrogenselenide + ATP + H2O = selenophosphate + AMP + phosphate + 2 H(+)</text>
        <dbReference type="Rhea" id="RHEA:18737"/>
        <dbReference type="ChEBI" id="CHEBI:15377"/>
        <dbReference type="ChEBI" id="CHEBI:15378"/>
        <dbReference type="ChEBI" id="CHEBI:16144"/>
        <dbReference type="ChEBI" id="CHEBI:29317"/>
        <dbReference type="ChEBI" id="CHEBI:30616"/>
        <dbReference type="ChEBI" id="CHEBI:43474"/>
        <dbReference type="ChEBI" id="CHEBI:456215"/>
        <dbReference type="EC" id="2.7.9.3"/>
    </reaction>
</comment>